<dbReference type="GO" id="GO:0043139">
    <property type="term" value="F:5'-3' DNA helicase activity"/>
    <property type="evidence" value="ECO:0007669"/>
    <property type="project" value="UniProtKB-EC"/>
</dbReference>
<dbReference type="PANTHER" id="PTHR47642">
    <property type="entry name" value="ATP-DEPENDENT DNA HELICASE"/>
    <property type="match status" value="1"/>
</dbReference>
<dbReference type="GO" id="GO:0005524">
    <property type="term" value="F:ATP binding"/>
    <property type="evidence" value="ECO:0007669"/>
    <property type="project" value="UniProtKB-KW"/>
</dbReference>
<keyword evidence="5" id="KW-1185">Reference proteome</keyword>
<evidence type="ECO:0000259" key="3">
    <source>
        <dbReference type="Pfam" id="PF05970"/>
    </source>
</evidence>
<dbReference type="AlphaFoldDB" id="A0A0D0DER6"/>
<keyword evidence="1" id="KW-0234">DNA repair</keyword>
<dbReference type="GO" id="GO:0006310">
    <property type="term" value="P:DNA recombination"/>
    <property type="evidence" value="ECO:0007669"/>
    <property type="project" value="UniProtKB-KW"/>
</dbReference>
<dbReference type="PANTHER" id="PTHR47642:SF5">
    <property type="entry name" value="ATP-DEPENDENT DNA HELICASE"/>
    <property type="match status" value="1"/>
</dbReference>
<dbReference type="GO" id="GO:0016887">
    <property type="term" value="F:ATP hydrolysis activity"/>
    <property type="evidence" value="ECO:0007669"/>
    <property type="project" value="RHEA"/>
</dbReference>
<protein>
    <recommendedName>
        <fullName evidence="1">ATP-dependent DNA helicase</fullName>
        <ecNumber evidence="1">5.6.2.3</ecNumber>
    </recommendedName>
</protein>
<evidence type="ECO:0000313" key="5">
    <source>
        <dbReference type="Proteomes" id="UP000054538"/>
    </source>
</evidence>
<dbReference type="STRING" id="930991.A0A0D0DER6"/>
<dbReference type="InterPro" id="IPR051055">
    <property type="entry name" value="PIF1_helicase"/>
</dbReference>
<dbReference type="InterPro" id="IPR027417">
    <property type="entry name" value="P-loop_NTPase"/>
</dbReference>
<dbReference type="EMBL" id="KN825007">
    <property type="protein sequence ID" value="KIK96042.1"/>
    <property type="molecule type" value="Genomic_DNA"/>
</dbReference>
<feature type="region of interest" description="Disordered" evidence="2">
    <location>
        <begin position="1"/>
        <end position="36"/>
    </location>
</feature>
<evidence type="ECO:0000313" key="4">
    <source>
        <dbReference type="EMBL" id="KIK96042.1"/>
    </source>
</evidence>
<keyword evidence="1" id="KW-0233">DNA recombination</keyword>
<feature type="domain" description="DNA helicase Pif1-like DEAD-box helicase" evidence="3">
    <location>
        <begin position="156"/>
        <end position="215"/>
    </location>
</feature>
<gene>
    <name evidence="4" type="ORF">PAXRUDRAFT_338561</name>
</gene>
<dbReference type="Pfam" id="PF05970">
    <property type="entry name" value="PIF1"/>
    <property type="match status" value="1"/>
</dbReference>
<dbReference type="InParanoid" id="A0A0D0DER6"/>
<dbReference type="InterPro" id="IPR010285">
    <property type="entry name" value="DNA_helicase_pif1-like_DEAD"/>
</dbReference>
<organism evidence="4 5">
    <name type="scientific">Paxillus rubicundulus Ve08.2h10</name>
    <dbReference type="NCBI Taxonomy" id="930991"/>
    <lineage>
        <taxon>Eukaryota</taxon>
        <taxon>Fungi</taxon>
        <taxon>Dikarya</taxon>
        <taxon>Basidiomycota</taxon>
        <taxon>Agaricomycotina</taxon>
        <taxon>Agaricomycetes</taxon>
        <taxon>Agaricomycetidae</taxon>
        <taxon>Boletales</taxon>
        <taxon>Paxilineae</taxon>
        <taxon>Paxillaceae</taxon>
        <taxon>Paxillus</taxon>
    </lineage>
</organism>
<keyword evidence="1" id="KW-0347">Helicase</keyword>
<dbReference type="GO" id="GO:0000723">
    <property type="term" value="P:telomere maintenance"/>
    <property type="evidence" value="ECO:0007669"/>
    <property type="project" value="InterPro"/>
</dbReference>
<dbReference type="EC" id="5.6.2.3" evidence="1"/>
<reference evidence="4 5" key="1">
    <citation type="submission" date="2014-04" db="EMBL/GenBank/DDBJ databases">
        <authorList>
            <consortium name="DOE Joint Genome Institute"/>
            <person name="Kuo A."/>
            <person name="Kohler A."/>
            <person name="Jargeat P."/>
            <person name="Nagy L.G."/>
            <person name="Floudas D."/>
            <person name="Copeland A."/>
            <person name="Barry K.W."/>
            <person name="Cichocki N."/>
            <person name="Veneault-Fourrey C."/>
            <person name="LaButti K."/>
            <person name="Lindquist E.A."/>
            <person name="Lipzen A."/>
            <person name="Lundell T."/>
            <person name="Morin E."/>
            <person name="Murat C."/>
            <person name="Sun H."/>
            <person name="Tunlid A."/>
            <person name="Henrissat B."/>
            <person name="Grigoriev I.V."/>
            <person name="Hibbett D.S."/>
            <person name="Martin F."/>
            <person name="Nordberg H.P."/>
            <person name="Cantor M.N."/>
            <person name="Hua S.X."/>
        </authorList>
    </citation>
    <scope>NUCLEOTIDE SEQUENCE [LARGE SCALE GENOMIC DNA]</scope>
    <source>
        <strain evidence="4 5">Ve08.2h10</strain>
    </source>
</reference>
<dbReference type="Gene3D" id="3.40.50.300">
    <property type="entry name" value="P-loop containing nucleotide triphosphate hydrolases"/>
    <property type="match status" value="1"/>
</dbReference>
<dbReference type="HOGENOM" id="CLU_1120515_0_0_1"/>
<reference evidence="5" key="2">
    <citation type="submission" date="2015-01" db="EMBL/GenBank/DDBJ databases">
        <title>Evolutionary Origins and Diversification of the Mycorrhizal Mutualists.</title>
        <authorList>
            <consortium name="DOE Joint Genome Institute"/>
            <consortium name="Mycorrhizal Genomics Consortium"/>
            <person name="Kohler A."/>
            <person name="Kuo A."/>
            <person name="Nagy L.G."/>
            <person name="Floudas D."/>
            <person name="Copeland A."/>
            <person name="Barry K.W."/>
            <person name="Cichocki N."/>
            <person name="Veneault-Fourrey C."/>
            <person name="LaButti K."/>
            <person name="Lindquist E.A."/>
            <person name="Lipzen A."/>
            <person name="Lundell T."/>
            <person name="Morin E."/>
            <person name="Murat C."/>
            <person name="Riley R."/>
            <person name="Ohm R."/>
            <person name="Sun H."/>
            <person name="Tunlid A."/>
            <person name="Henrissat B."/>
            <person name="Grigoriev I.V."/>
            <person name="Hibbett D.S."/>
            <person name="Martin F."/>
        </authorList>
    </citation>
    <scope>NUCLEOTIDE SEQUENCE [LARGE SCALE GENOMIC DNA]</scope>
    <source>
        <strain evidence="5">Ve08.2h10</strain>
    </source>
</reference>
<feature type="compositionally biased region" description="Basic and acidic residues" evidence="2">
    <location>
        <begin position="14"/>
        <end position="26"/>
    </location>
</feature>
<sequence>MSSSKGSLSGLRTIKRDWSSSSKTDDDCISWPQPTPADALKNTLDARAQRLKDIQAGLDGRAHHEVASNPLKSYTNITTADIASGRKRPLPTPSNESAAQKRVLPAHWQEDVYTSSSNFTTSMRVSSVSRPATSSQRVTASAATTDRTSTKSAAACLSQEQTQILRLVEEGKSVFYTGSAGTGKSVLLREIIRTLRKKYVKSPDAVAITASTGTCTYNRPPWLRVVFRLNRDYRHRRMQHRWRDYSFFRRHWHRRGLR</sequence>
<dbReference type="Proteomes" id="UP000054538">
    <property type="component" value="Unassembled WGS sequence"/>
</dbReference>
<comment type="catalytic activity">
    <reaction evidence="1">
        <text>ATP + H2O = ADP + phosphate + H(+)</text>
        <dbReference type="Rhea" id="RHEA:13065"/>
        <dbReference type="ChEBI" id="CHEBI:15377"/>
        <dbReference type="ChEBI" id="CHEBI:15378"/>
        <dbReference type="ChEBI" id="CHEBI:30616"/>
        <dbReference type="ChEBI" id="CHEBI:43474"/>
        <dbReference type="ChEBI" id="CHEBI:456216"/>
        <dbReference type="EC" id="5.6.2.3"/>
    </reaction>
</comment>
<evidence type="ECO:0000256" key="1">
    <source>
        <dbReference type="RuleBase" id="RU363044"/>
    </source>
</evidence>
<keyword evidence="1" id="KW-0547">Nucleotide-binding</keyword>
<name>A0A0D0DER6_9AGAM</name>
<keyword evidence="1" id="KW-0067">ATP-binding</keyword>
<comment type="similarity">
    <text evidence="1">Belongs to the helicase family.</text>
</comment>
<accession>A0A0D0DER6</accession>
<dbReference type="SUPFAM" id="SSF52540">
    <property type="entry name" value="P-loop containing nucleoside triphosphate hydrolases"/>
    <property type="match status" value="1"/>
</dbReference>
<dbReference type="OrthoDB" id="432234at2759"/>
<proteinExistence type="inferred from homology"/>
<dbReference type="GO" id="GO:0006281">
    <property type="term" value="P:DNA repair"/>
    <property type="evidence" value="ECO:0007669"/>
    <property type="project" value="UniProtKB-KW"/>
</dbReference>
<keyword evidence="1" id="KW-0227">DNA damage</keyword>
<evidence type="ECO:0000256" key="2">
    <source>
        <dbReference type="SAM" id="MobiDB-lite"/>
    </source>
</evidence>
<comment type="cofactor">
    <cofactor evidence="1">
        <name>Mg(2+)</name>
        <dbReference type="ChEBI" id="CHEBI:18420"/>
    </cofactor>
</comment>
<keyword evidence="1" id="KW-0378">Hydrolase</keyword>